<feature type="chain" id="PRO_5047500722" evidence="1">
    <location>
        <begin position="30"/>
        <end position="98"/>
    </location>
</feature>
<dbReference type="EMBL" id="JBHSMP010000011">
    <property type="protein sequence ID" value="MFC5428980.1"/>
    <property type="molecule type" value="Genomic_DNA"/>
</dbReference>
<feature type="signal peptide" evidence="1">
    <location>
        <begin position="1"/>
        <end position="29"/>
    </location>
</feature>
<sequence length="98" mass="10150">MKKQSLLHLSVVILASVGAFSMASQQAYAQADHQQAQTQPAALAQVAAVQQADAVEGRGATADSADAVAHQHNGRWNRGAATPECVGPVSFCNVFFGS</sequence>
<accession>A0ABW0J7P3</accession>
<evidence type="ECO:0000313" key="3">
    <source>
        <dbReference type="Proteomes" id="UP001596103"/>
    </source>
</evidence>
<reference evidence="3" key="1">
    <citation type="journal article" date="2019" name="Int. J. Syst. Evol. Microbiol.">
        <title>The Global Catalogue of Microorganisms (GCM) 10K type strain sequencing project: providing services to taxonomists for standard genome sequencing and annotation.</title>
        <authorList>
            <consortium name="The Broad Institute Genomics Platform"/>
            <consortium name="The Broad Institute Genome Sequencing Center for Infectious Disease"/>
            <person name="Wu L."/>
            <person name="Ma J."/>
        </authorList>
    </citation>
    <scope>NUCLEOTIDE SEQUENCE [LARGE SCALE GENOMIC DNA]</scope>
    <source>
        <strain evidence="3">CCUG 56042</strain>
    </source>
</reference>
<proteinExistence type="predicted"/>
<dbReference type="RefSeq" id="WP_377710999.1">
    <property type="nucleotide sequence ID" value="NZ_JBHSMP010000011.1"/>
</dbReference>
<keyword evidence="3" id="KW-1185">Reference proteome</keyword>
<keyword evidence="1" id="KW-0732">Signal</keyword>
<evidence type="ECO:0000256" key="1">
    <source>
        <dbReference type="SAM" id="SignalP"/>
    </source>
</evidence>
<evidence type="ECO:0000313" key="2">
    <source>
        <dbReference type="EMBL" id="MFC5428980.1"/>
    </source>
</evidence>
<name>A0ABW0J7P3_9BURK</name>
<dbReference type="Proteomes" id="UP001596103">
    <property type="component" value="Unassembled WGS sequence"/>
</dbReference>
<protein>
    <submittedName>
        <fullName evidence="2">Uncharacterized protein</fullName>
    </submittedName>
</protein>
<organism evidence="2 3">
    <name type="scientific">Paraburkholderia denitrificans</name>
    <dbReference type="NCBI Taxonomy" id="694025"/>
    <lineage>
        <taxon>Bacteria</taxon>
        <taxon>Pseudomonadati</taxon>
        <taxon>Pseudomonadota</taxon>
        <taxon>Betaproteobacteria</taxon>
        <taxon>Burkholderiales</taxon>
        <taxon>Burkholderiaceae</taxon>
        <taxon>Paraburkholderia</taxon>
    </lineage>
</organism>
<gene>
    <name evidence="2" type="ORF">ACFPTO_09235</name>
</gene>
<comment type="caution">
    <text evidence="2">The sequence shown here is derived from an EMBL/GenBank/DDBJ whole genome shotgun (WGS) entry which is preliminary data.</text>
</comment>